<dbReference type="EMBL" id="DACSUM010000018">
    <property type="protein sequence ID" value="HAT3582195.1"/>
    <property type="molecule type" value="Genomic_DNA"/>
</dbReference>
<comment type="caution">
    <text evidence="4">The sequence shown here is derived from an EMBL/GenBank/DDBJ whole genome shotgun (WGS) entry which is preliminary data.</text>
</comment>
<dbReference type="Proteomes" id="UP000867740">
    <property type="component" value="Unassembled WGS sequence"/>
</dbReference>
<feature type="region of interest" description="Disordered" evidence="1">
    <location>
        <begin position="112"/>
        <end position="133"/>
    </location>
</feature>
<feature type="domain" description="Opacity-associated protein A-like N-terminal" evidence="3">
    <location>
        <begin position="24"/>
        <end position="50"/>
    </location>
</feature>
<evidence type="ECO:0000313" key="4">
    <source>
        <dbReference type="EMBL" id="HAT3582195.1"/>
    </source>
</evidence>
<dbReference type="RefSeq" id="WP_047372069.1">
    <property type="nucleotide sequence ID" value="NZ_CABMNU010000005.1"/>
</dbReference>
<name>A0A9P3TBD3_KLUIN</name>
<proteinExistence type="predicted"/>
<protein>
    <recommendedName>
        <fullName evidence="8">Cell envelope opacity-associated protein A</fullName>
    </recommendedName>
</protein>
<evidence type="ECO:0008006" key="8">
    <source>
        <dbReference type="Google" id="ProtNLM"/>
    </source>
</evidence>
<dbReference type="Pfam" id="PF08525">
    <property type="entry name" value="OapA_N"/>
    <property type="match status" value="1"/>
</dbReference>
<reference evidence="4" key="2">
    <citation type="journal article" date="2018" name="Genome Biol.">
        <title>SKESA: strategic k-mer extension for scrupulous assemblies.</title>
        <authorList>
            <person name="Souvorov A."/>
            <person name="Agarwala R."/>
            <person name="Lipman D.J."/>
        </authorList>
    </citation>
    <scope>NUCLEOTIDE SEQUENCE</scope>
    <source>
        <strain evidence="4">CAVp300</strain>
    </source>
</reference>
<sequence length="219" mass="24080">MPGRFELKPTLAKIWHAPDHFRILDPLPPMHRRGLILAFLLVVIGFLLPTPKETVTPPTSVGREAQLNIQSQSQPQTQSQPSQPLVTSPPVQNQQPAPVLNEEPQAVQEPIQQERPVAEHSAPSASSAGGIEQQWRTYRVEQGKTLAQVFRDHNLPPTDVYAMAKVEGEGKPLSTLQSGQMVKIRQNANGVVTGLTIENGSGQSVLFVRQQDGSFIRAR</sequence>
<dbReference type="AlphaFoldDB" id="A0A9P3TBD3"/>
<dbReference type="InterPro" id="IPR007340">
    <property type="entry name" value="LysM_Opacity-associatedA"/>
</dbReference>
<dbReference type="OrthoDB" id="6398769at2"/>
<dbReference type="GO" id="GO:0042834">
    <property type="term" value="F:peptidoglycan binding"/>
    <property type="evidence" value="ECO:0007669"/>
    <property type="project" value="InterPro"/>
</dbReference>
<dbReference type="Pfam" id="PF04225">
    <property type="entry name" value="LysM_OapA"/>
    <property type="match status" value="1"/>
</dbReference>
<organism evidence="4 7">
    <name type="scientific">Kluyvera intermedia</name>
    <name type="common">Enterobacter intermedius</name>
    <dbReference type="NCBI Taxonomy" id="61648"/>
    <lineage>
        <taxon>Bacteria</taxon>
        <taxon>Pseudomonadati</taxon>
        <taxon>Pseudomonadota</taxon>
        <taxon>Gammaproteobacteria</taxon>
        <taxon>Enterobacterales</taxon>
        <taxon>Enterobacteriaceae</taxon>
        <taxon>Kluyvera</taxon>
    </lineage>
</organism>
<evidence type="ECO:0000313" key="7">
    <source>
        <dbReference type="Proteomes" id="UP000867740"/>
    </source>
</evidence>
<feature type="region of interest" description="Disordered" evidence="1">
    <location>
        <begin position="69"/>
        <end position="97"/>
    </location>
</feature>
<dbReference type="Gene3D" id="3.10.450.350">
    <property type="match status" value="1"/>
</dbReference>
<reference evidence="4" key="3">
    <citation type="submission" date="2020-10" db="EMBL/GenBank/DDBJ databases">
        <authorList>
            <consortium name="NCBI Pathogen Detection Project"/>
        </authorList>
    </citation>
    <scope>NUCLEOTIDE SEQUENCE</scope>
    <source>
        <strain evidence="4">CAVp300</strain>
    </source>
</reference>
<evidence type="ECO:0000313" key="6">
    <source>
        <dbReference type="Proteomes" id="UP000192521"/>
    </source>
</evidence>
<dbReference type="Proteomes" id="UP000192521">
    <property type="component" value="Unassembled WGS sequence"/>
</dbReference>
<gene>
    <name evidence="5" type="ORF">B2M27_01760</name>
    <name evidence="4" type="ORF">I8531_002504</name>
</gene>
<dbReference type="InterPro" id="IPR013731">
    <property type="entry name" value="OapA_N"/>
</dbReference>
<keyword evidence="6" id="KW-1185">Reference proteome</keyword>
<feature type="compositionally biased region" description="Low complexity" evidence="1">
    <location>
        <begin position="70"/>
        <end position="92"/>
    </location>
</feature>
<evidence type="ECO:0000259" key="2">
    <source>
        <dbReference type="Pfam" id="PF04225"/>
    </source>
</evidence>
<evidence type="ECO:0000313" key="5">
    <source>
        <dbReference type="EMBL" id="ORJ51947.1"/>
    </source>
</evidence>
<reference evidence="5 6" key="1">
    <citation type="submission" date="2017-02" db="EMBL/GenBank/DDBJ databases">
        <title>Draft genome sequence of a Kluyvera intermedia isolate from a patient with a pancreatic abscess.</title>
        <authorList>
            <person name="Thele R."/>
        </authorList>
    </citation>
    <scope>NUCLEOTIDE SEQUENCE [LARGE SCALE GENOMIC DNA]</scope>
    <source>
        <strain evidence="5 6">FOSA7093</strain>
    </source>
</reference>
<feature type="domain" description="Opacity-associated protein A LysM-like" evidence="2">
    <location>
        <begin position="134"/>
        <end position="218"/>
    </location>
</feature>
<evidence type="ECO:0000256" key="1">
    <source>
        <dbReference type="SAM" id="MobiDB-lite"/>
    </source>
</evidence>
<dbReference type="EMBL" id="MWPR01000002">
    <property type="protein sequence ID" value="ORJ51947.1"/>
    <property type="molecule type" value="Genomic_DNA"/>
</dbReference>
<accession>A0A9P3TBD3</accession>
<evidence type="ECO:0000259" key="3">
    <source>
        <dbReference type="Pfam" id="PF08525"/>
    </source>
</evidence>